<dbReference type="Pfam" id="PF00083">
    <property type="entry name" value="Sugar_tr"/>
    <property type="match status" value="1"/>
</dbReference>
<dbReference type="GO" id="GO:0015293">
    <property type="term" value="F:symporter activity"/>
    <property type="evidence" value="ECO:0007669"/>
    <property type="project" value="UniProtKB-KW"/>
</dbReference>
<dbReference type="PANTHER" id="PTHR23500:SF357">
    <property type="entry name" value="IP12678P"/>
    <property type="match status" value="1"/>
</dbReference>
<organism evidence="13">
    <name type="scientific">Chlorella variabilis</name>
    <name type="common">Green alga</name>
    <dbReference type="NCBI Taxonomy" id="554065"/>
    <lineage>
        <taxon>Eukaryota</taxon>
        <taxon>Viridiplantae</taxon>
        <taxon>Chlorophyta</taxon>
        <taxon>core chlorophytes</taxon>
        <taxon>Trebouxiophyceae</taxon>
        <taxon>Chlorellales</taxon>
        <taxon>Chlorellaceae</taxon>
        <taxon>Chlorella clade</taxon>
        <taxon>Chlorella</taxon>
    </lineage>
</organism>
<dbReference type="InterPro" id="IPR036259">
    <property type="entry name" value="MFS_trans_sf"/>
</dbReference>
<name>E1Z3S7_CHLVA</name>
<evidence type="ECO:0000256" key="3">
    <source>
        <dbReference type="ARBA" id="ARBA00022448"/>
    </source>
</evidence>
<evidence type="ECO:0000259" key="11">
    <source>
        <dbReference type="PROSITE" id="PS50850"/>
    </source>
</evidence>
<reference evidence="12 13" key="1">
    <citation type="journal article" date="2010" name="Plant Cell">
        <title>The Chlorella variabilis NC64A genome reveals adaptation to photosymbiosis, coevolution with viruses, and cryptic sex.</title>
        <authorList>
            <person name="Blanc G."/>
            <person name="Duncan G."/>
            <person name="Agarkova I."/>
            <person name="Borodovsky M."/>
            <person name="Gurnon J."/>
            <person name="Kuo A."/>
            <person name="Lindquist E."/>
            <person name="Lucas S."/>
            <person name="Pangilinan J."/>
            <person name="Polle J."/>
            <person name="Salamov A."/>
            <person name="Terry A."/>
            <person name="Yamada T."/>
            <person name="Dunigan D.D."/>
            <person name="Grigoriev I.V."/>
            <person name="Claverie J.M."/>
            <person name="Van Etten J.L."/>
        </authorList>
    </citation>
    <scope>NUCLEOTIDE SEQUENCE [LARGE SCALE GENOMIC DNA]</scope>
    <source>
        <strain evidence="12 13">NC64A</strain>
    </source>
</reference>
<gene>
    <name evidence="12" type="ORF">CHLNCDRAFT_33950</name>
</gene>
<keyword evidence="4" id="KW-0762">Sugar transport</keyword>
<dbReference type="GO" id="GO:0015145">
    <property type="term" value="F:monosaccharide transmembrane transporter activity"/>
    <property type="evidence" value="ECO:0007669"/>
    <property type="project" value="InterPro"/>
</dbReference>
<evidence type="ECO:0000313" key="12">
    <source>
        <dbReference type="EMBL" id="EFN59533.1"/>
    </source>
</evidence>
<dbReference type="FunFam" id="1.20.1250.20:FF:000002">
    <property type="entry name" value="Sugar transport protein 13"/>
    <property type="match status" value="1"/>
</dbReference>
<feature type="transmembrane region" description="Helical" evidence="10">
    <location>
        <begin position="43"/>
        <end position="66"/>
    </location>
</feature>
<evidence type="ECO:0000256" key="5">
    <source>
        <dbReference type="ARBA" id="ARBA00022692"/>
    </source>
</evidence>
<keyword evidence="5 10" id="KW-0812">Transmembrane</keyword>
<comment type="subcellular location">
    <subcellularLocation>
        <location evidence="1">Membrane</location>
        <topology evidence="1">Multi-pass membrane protein</topology>
    </subcellularLocation>
</comment>
<dbReference type="Proteomes" id="UP000008141">
    <property type="component" value="Unassembled WGS sequence"/>
</dbReference>
<dbReference type="PROSITE" id="PS00216">
    <property type="entry name" value="SUGAR_TRANSPORT_1"/>
    <property type="match status" value="1"/>
</dbReference>
<dbReference type="RefSeq" id="XP_005851635.1">
    <property type="nucleotide sequence ID" value="XM_005851573.1"/>
</dbReference>
<dbReference type="InterPro" id="IPR020846">
    <property type="entry name" value="MFS_dom"/>
</dbReference>
<evidence type="ECO:0000256" key="8">
    <source>
        <dbReference type="ARBA" id="ARBA00023136"/>
    </source>
</evidence>
<accession>E1Z3S7</accession>
<dbReference type="InterPro" id="IPR005828">
    <property type="entry name" value="MFS_sugar_transport-like"/>
</dbReference>
<feature type="transmembrane region" description="Helical" evidence="10">
    <location>
        <begin position="445"/>
        <end position="467"/>
    </location>
</feature>
<proteinExistence type="inferred from homology"/>
<dbReference type="GO" id="GO:0016020">
    <property type="term" value="C:membrane"/>
    <property type="evidence" value="ECO:0007669"/>
    <property type="project" value="UniProtKB-SubCell"/>
</dbReference>
<dbReference type="InParanoid" id="E1Z3S7"/>
<dbReference type="PANTHER" id="PTHR23500">
    <property type="entry name" value="SOLUTE CARRIER FAMILY 2, FACILITATED GLUCOSE TRANSPORTER"/>
    <property type="match status" value="1"/>
</dbReference>
<feature type="transmembrane region" description="Helical" evidence="10">
    <location>
        <begin position="159"/>
        <end position="181"/>
    </location>
</feature>
<evidence type="ECO:0000256" key="1">
    <source>
        <dbReference type="ARBA" id="ARBA00004141"/>
    </source>
</evidence>
<dbReference type="Gene3D" id="1.20.1250.20">
    <property type="entry name" value="MFS general substrate transporter like domains"/>
    <property type="match status" value="1"/>
</dbReference>
<evidence type="ECO:0000256" key="9">
    <source>
        <dbReference type="RuleBase" id="RU003346"/>
    </source>
</evidence>
<evidence type="ECO:0000256" key="7">
    <source>
        <dbReference type="ARBA" id="ARBA00022989"/>
    </source>
</evidence>
<protein>
    <recommendedName>
        <fullName evidence="11">Major facilitator superfamily (MFS) profile domain-containing protein</fullName>
    </recommendedName>
</protein>
<keyword evidence="3 9" id="KW-0813">Transport</keyword>
<feature type="transmembrane region" description="Helical" evidence="10">
    <location>
        <begin position="402"/>
        <end position="433"/>
    </location>
</feature>
<feature type="transmembrane region" description="Helical" evidence="10">
    <location>
        <begin position="344"/>
        <end position="365"/>
    </location>
</feature>
<dbReference type="OrthoDB" id="5296287at2759"/>
<evidence type="ECO:0000256" key="4">
    <source>
        <dbReference type="ARBA" id="ARBA00022597"/>
    </source>
</evidence>
<dbReference type="NCBIfam" id="TIGR00879">
    <property type="entry name" value="SP"/>
    <property type="match status" value="1"/>
</dbReference>
<evidence type="ECO:0000256" key="2">
    <source>
        <dbReference type="ARBA" id="ARBA00010992"/>
    </source>
</evidence>
<sequence length="563" mass="60216">MNGASFEQEHSGDASQAAAVPLVRAEAPRPGGRAAHYTGHMTVYVLVVALVSATGGMLFGFDIGIVGGVEAMASFQKQFFPDIYARTVSGMGDTNAYCKFHDMRLQLFSAIMFLSGAVVAVPAGYAARVFGRKISMLVSGCLFLLGAGLQAGAHSLTQLIVGRCVLGLGVGTAACVVPVYIAEVAPYASRGGLAYLFQVATTVGILAAQLVNWGCQWIPDWGWRLSLGLAAMPASILCLGGLVLPESPSYLIEQGRWAQGRAVLQKLRGTDEVDAEYADICDAAQQAAKVSNVQSWKNLVARHNLPMFIMSTSLAAFQQLTGINAVIFYAPIMFDSLGDSSSALLNAVVIGATNVLCTFVGLVLVDRWGRRPLLIQGGLQMAVSQIATAIVLALSFKSDGTIASGAAIAALVLICVFVAGFAWSWGPIVWVLGAEIQTMDTRTSGMSATVAVNYLCSFIIGQSFLSMLCAMEWGTFLFFAAWNLLMTVFVFFLLPGQRWGIPIEDTAYSCLFARHPIWKRVMGRAGRAVLEREGFRAAAWREARGVEGGDLRQLAKYYQTMGL</sequence>
<keyword evidence="6" id="KW-0769">Symport</keyword>
<dbReference type="SUPFAM" id="SSF103473">
    <property type="entry name" value="MFS general substrate transporter"/>
    <property type="match status" value="1"/>
</dbReference>
<dbReference type="KEGG" id="cvr:CHLNCDRAFT_33950"/>
<keyword evidence="13" id="KW-1185">Reference proteome</keyword>
<dbReference type="InterPro" id="IPR003663">
    <property type="entry name" value="Sugar/inositol_transpt"/>
</dbReference>
<dbReference type="PROSITE" id="PS50850">
    <property type="entry name" value="MFS"/>
    <property type="match status" value="1"/>
</dbReference>
<evidence type="ECO:0000313" key="13">
    <source>
        <dbReference type="Proteomes" id="UP000008141"/>
    </source>
</evidence>
<dbReference type="eggNOG" id="KOG0254">
    <property type="taxonomic scope" value="Eukaryota"/>
</dbReference>
<feature type="domain" description="Major facilitator superfamily (MFS) profile" evidence="11">
    <location>
        <begin position="48"/>
        <end position="498"/>
    </location>
</feature>
<dbReference type="EMBL" id="GL433836">
    <property type="protein sequence ID" value="EFN59533.1"/>
    <property type="molecule type" value="Genomic_DNA"/>
</dbReference>
<evidence type="ECO:0000256" key="6">
    <source>
        <dbReference type="ARBA" id="ARBA00022847"/>
    </source>
</evidence>
<dbReference type="CDD" id="cd17361">
    <property type="entry name" value="MFS_STP"/>
    <property type="match status" value="1"/>
</dbReference>
<dbReference type="AlphaFoldDB" id="E1Z3S7"/>
<feature type="transmembrane region" description="Helical" evidence="10">
    <location>
        <begin position="223"/>
        <end position="244"/>
    </location>
</feature>
<feature type="transmembrane region" description="Helical" evidence="10">
    <location>
        <begin position="473"/>
        <end position="494"/>
    </location>
</feature>
<feature type="transmembrane region" description="Helical" evidence="10">
    <location>
        <begin position="134"/>
        <end position="153"/>
    </location>
</feature>
<dbReference type="InterPro" id="IPR044778">
    <property type="entry name" value="MFS_STP/MST-like_plant"/>
</dbReference>
<keyword evidence="8 10" id="KW-0472">Membrane</keyword>
<feature type="transmembrane region" description="Helical" evidence="10">
    <location>
        <begin position="307"/>
        <end position="332"/>
    </location>
</feature>
<dbReference type="PRINTS" id="PR00171">
    <property type="entry name" value="SUGRTRNSPORT"/>
</dbReference>
<dbReference type="InterPro" id="IPR005829">
    <property type="entry name" value="Sugar_transporter_CS"/>
</dbReference>
<dbReference type="InterPro" id="IPR045262">
    <property type="entry name" value="STP/PLT_plant"/>
</dbReference>
<feature type="transmembrane region" description="Helical" evidence="10">
    <location>
        <begin position="107"/>
        <end position="127"/>
    </location>
</feature>
<feature type="transmembrane region" description="Helical" evidence="10">
    <location>
        <begin position="193"/>
        <end position="211"/>
    </location>
</feature>
<feature type="transmembrane region" description="Helical" evidence="10">
    <location>
        <begin position="377"/>
        <end position="396"/>
    </location>
</feature>
<keyword evidence="7 10" id="KW-1133">Transmembrane helix</keyword>
<evidence type="ECO:0000256" key="10">
    <source>
        <dbReference type="SAM" id="Phobius"/>
    </source>
</evidence>
<dbReference type="PROSITE" id="PS00217">
    <property type="entry name" value="SUGAR_TRANSPORT_2"/>
    <property type="match status" value="1"/>
</dbReference>
<dbReference type="GeneID" id="17358895"/>
<comment type="similarity">
    <text evidence="2 9">Belongs to the major facilitator superfamily. Sugar transporter (TC 2.A.1.1) family.</text>
</comment>